<name>A0AAV9Y1N2_9CRYT</name>
<gene>
    <name evidence="2" type="ORF">RS030_182692</name>
</gene>
<feature type="region of interest" description="Disordered" evidence="1">
    <location>
        <begin position="337"/>
        <end position="360"/>
    </location>
</feature>
<keyword evidence="3" id="KW-1185">Reference proteome</keyword>
<sequence>MKFQMNNSENIMNNQVDKKVKIVKHSSNLKGVLPTLETADSLDRTVNVPYLPQQEQGANGNITPKRSLKNNDMSNCFEAHPSVINSIDRTTAPSSELNSHFRYDISTSVSNLSPNINGYQTPSNRLNKKRNTSCIYNETQINKFESNNLGQVKNYYLGNNNFNSITGVGFSNANSNVGNINTSHIANSDLGANPSLNFNVNSNANNPQINAPILLSAVLQVIASLQRLKNNASQNNGNSNARIDHPGYNDISSVNNTTNVSTASQILGTKLPGVHPTIAALALAYSLYVAASNQVQSKDANNGSIINNLNINSEELLQNLNQLIYERIHSLNLNAKLNNSSGQNNDTRSKSKSNEANNNKLYHGNYNVKNEINNNAYNLNLPPMDFILTETRTENDAGLNNEVRINNYTGVDLFEYSSYSEDDYENSIKGYFDNLHSHKMESDPIKLETSNNCIWDDLAYNSFLESVDFDTAYSRKHAFIRNELLFKHKPVIEIERENCDSRNKSTSNKFNNIGDQTLNNRLYSICDDFLVKNSEEKNPINSINSLLKIVSGFNNVNNKSGNNTNNNS</sequence>
<dbReference type="Proteomes" id="UP001311799">
    <property type="component" value="Unassembled WGS sequence"/>
</dbReference>
<accession>A0AAV9Y1N2</accession>
<proteinExistence type="predicted"/>
<dbReference type="AlphaFoldDB" id="A0AAV9Y1N2"/>
<organism evidence="2 3">
    <name type="scientific">Cryptosporidium xiaoi</name>
    <dbReference type="NCBI Taxonomy" id="659607"/>
    <lineage>
        <taxon>Eukaryota</taxon>
        <taxon>Sar</taxon>
        <taxon>Alveolata</taxon>
        <taxon>Apicomplexa</taxon>
        <taxon>Conoidasida</taxon>
        <taxon>Coccidia</taxon>
        <taxon>Eucoccidiorida</taxon>
        <taxon>Eimeriorina</taxon>
        <taxon>Cryptosporidiidae</taxon>
        <taxon>Cryptosporidium</taxon>
    </lineage>
</organism>
<reference evidence="2 3" key="1">
    <citation type="submission" date="2023-10" db="EMBL/GenBank/DDBJ databases">
        <title>Comparative genomics analysis reveals potential genetic determinants of host preference in Cryptosporidium xiaoi.</title>
        <authorList>
            <person name="Xiao L."/>
            <person name="Li J."/>
        </authorList>
    </citation>
    <scope>NUCLEOTIDE SEQUENCE [LARGE SCALE GENOMIC DNA]</scope>
    <source>
        <strain evidence="2 3">52996</strain>
    </source>
</reference>
<evidence type="ECO:0000313" key="2">
    <source>
        <dbReference type="EMBL" id="KAK6590067.1"/>
    </source>
</evidence>
<dbReference type="EMBL" id="JAWDEY010000009">
    <property type="protein sequence ID" value="KAK6590067.1"/>
    <property type="molecule type" value="Genomic_DNA"/>
</dbReference>
<comment type="caution">
    <text evidence="2">The sequence shown here is derived from an EMBL/GenBank/DDBJ whole genome shotgun (WGS) entry which is preliminary data.</text>
</comment>
<evidence type="ECO:0000256" key="1">
    <source>
        <dbReference type="SAM" id="MobiDB-lite"/>
    </source>
</evidence>
<protein>
    <submittedName>
        <fullName evidence="2">Uncharacterized protein</fullName>
    </submittedName>
</protein>
<evidence type="ECO:0000313" key="3">
    <source>
        <dbReference type="Proteomes" id="UP001311799"/>
    </source>
</evidence>